<keyword evidence="2" id="KW-1133">Transmembrane helix</keyword>
<feature type="compositionally biased region" description="Polar residues" evidence="1">
    <location>
        <begin position="269"/>
        <end position="293"/>
    </location>
</feature>
<reference evidence="4" key="1">
    <citation type="journal article" date="2022" name="Microb. Genom.">
        <title>A global pangenome for the wheat fungal pathogen Pyrenophora tritici-repentis and prediction of effector protein structural homology.</title>
        <authorList>
            <person name="Moolhuijzen P.M."/>
            <person name="See P.T."/>
            <person name="Shi G."/>
            <person name="Powell H.R."/>
            <person name="Cockram J."/>
            <person name="Jorgensen L.N."/>
            <person name="Benslimane H."/>
            <person name="Strelkov S.E."/>
            <person name="Turner J."/>
            <person name="Liu Z."/>
            <person name="Moffat C.S."/>
        </authorList>
    </citation>
    <scope>NUCLEOTIDE SEQUENCE [LARGE SCALE GENOMIC DNA]</scope>
</reference>
<evidence type="ECO:0000256" key="1">
    <source>
        <dbReference type="SAM" id="MobiDB-lite"/>
    </source>
</evidence>
<sequence length="485" mass="52172">MAPAVQYHQSKMFTITTITTQQASQTAGVVDSAVADVLANDDDVLERETSTCCHISYTPVTSTNNTQHSEKESDHLQIHGVVPGGRRVNVETSSNPGSPPLHSAATTPHTLPHEQTTATTPPTPRKTSSSYPRPSPPGFLYPDPIVPPSVSLSQFADALADANAITAPRALIPMSQPNTVLIRLPTEYKLLLLATLIVAVLAAAWSLLVCCMSVPPGWWKKGWGNGKGKKKERRPVDKVSKYRGVRETHGGGQDGEEIEMRHQPRHTLQRNITWDGQQVSSSSTYGNNATATVRQRVVSSAPGTPFPPTSTSTAASALTPNSTLSSPVNPFLDPPTPNTLHEQGRVRRTSMEWKRDHAAFFHSTYTSSSLQNPFADTSTHTATSTSTSRFTSIPLTPRRPYSRSRSPRLSPIHRTDTEALEAMEAGTAPPPAGSTADEKSDVLSKSMSFIGEGLGIMDGAVDGFVARVARWTDDEGGEKASSLLP</sequence>
<dbReference type="EMBL" id="NRDI02000013">
    <property type="protein sequence ID" value="KAI1511653.1"/>
    <property type="molecule type" value="Genomic_DNA"/>
</dbReference>
<accession>A0A922N876</accession>
<feature type="compositionally biased region" description="Low complexity" evidence="1">
    <location>
        <begin position="377"/>
        <end position="399"/>
    </location>
</feature>
<feature type="region of interest" description="Disordered" evidence="1">
    <location>
        <begin position="86"/>
        <end position="140"/>
    </location>
</feature>
<keyword evidence="2" id="KW-0472">Membrane</keyword>
<keyword evidence="4" id="KW-1185">Reference proteome</keyword>
<name>A0A922N876_9PLEO</name>
<proteinExistence type="predicted"/>
<feature type="compositionally biased region" description="Low complexity" evidence="1">
    <location>
        <begin position="299"/>
        <end position="327"/>
    </location>
</feature>
<organism evidence="3 4">
    <name type="scientific">Pyrenophora tritici-repentis</name>
    <dbReference type="NCBI Taxonomy" id="45151"/>
    <lineage>
        <taxon>Eukaryota</taxon>
        <taxon>Fungi</taxon>
        <taxon>Dikarya</taxon>
        <taxon>Ascomycota</taxon>
        <taxon>Pezizomycotina</taxon>
        <taxon>Dothideomycetes</taxon>
        <taxon>Pleosporomycetidae</taxon>
        <taxon>Pleosporales</taxon>
        <taxon>Pleosporineae</taxon>
        <taxon>Pleosporaceae</taxon>
        <taxon>Pyrenophora</taxon>
    </lineage>
</organism>
<protein>
    <submittedName>
        <fullName evidence="3">Uncharacterized protein</fullName>
    </submittedName>
</protein>
<feature type="compositionally biased region" description="Polar residues" evidence="1">
    <location>
        <begin position="104"/>
        <end position="115"/>
    </location>
</feature>
<evidence type="ECO:0000256" key="2">
    <source>
        <dbReference type="SAM" id="Phobius"/>
    </source>
</evidence>
<feature type="region of interest" description="Disordered" evidence="1">
    <location>
        <begin position="222"/>
        <end position="345"/>
    </location>
</feature>
<dbReference type="AlphaFoldDB" id="A0A922N876"/>
<evidence type="ECO:0000313" key="4">
    <source>
        <dbReference type="Proteomes" id="UP000249757"/>
    </source>
</evidence>
<feature type="region of interest" description="Disordered" evidence="1">
    <location>
        <begin position="376"/>
        <end position="412"/>
    </location>
</feature>
<feature type="transmembrane region" description="Helical" evidence="2">
    <location>
        <begin position="190"/>
        <end position="208"/>
    </location>
</feature>
<evidence type="ECO:0000313" key="3">
    <source>
        <dbReference type="EMBL" id="KAI1511653.1"/>
    </source>
</evidence>
<comment type="caution">
    <text evidence="3">The sequence shown here is derived from an EMBL/GenBank/DDBJ whole genome shotgun (WGS) entry which is preliminary data.</text>
</comment>
<keyword evidence="2" id="KW-0812">Transmembrane</keyword>
<dbReference type="OMA" id="RTWRAKK"/>
<dbReference type="OrthoDB" id="3690059at2759"/>
<feature type="compositionally biased region" description="Low complexity" evidence="1">
    <location>
        <begin position="116"/>
        <end position="132"/>
    </location>
</feature>
<gene>
    <name evidence="3" type="ORF">Ptr86124_009297</name>
</gene>
<feature type="compositionally biased region" description="Basic and acidic residues" evidence="1">
    <location>
        <begin position="234"/>
        <end position="249"/>
    </location>
</feature>
<dbReference type="Proteomes" id="UP000249757">
    <property type="component" value="Unassembled WGS sequence"/>
</dbReference>